<dbReference type="PRINTS" id="PR00946">
    <property type="entry name" value="HGSCAVENGER"/>
</dbReference>
<evidence type="ECO:0000259" key="1">
    <source>
        <dbReference type="PROSITE" id="PS50846"/>
    </source>
</evidence>
<dbReference type="InterPro" id="IPR006121">
    <property type="entry name" value="HMA_dom"/>
</dbReference>
<dbReference type="AlphaFoldDB" id="A0A1W1DB44"/>
<gene>
    <name evidence="2" type="ORF">MNB_SUP05-10-447</name>
</gene>
<proteinExistence type="predicted"/>
<name>A0A1W1DB44_9ZZZZ</name>
<dbReference type="InterPro" id="IPR036163">
    <property type="entry name" value="HMA_dom_sf"/>
</dbReference>
<evidence type="ECO:0000313" key="2">
    <source>
        <dbReference type="EMBL" id="SFV77853.1"/>
    </source>
</evidence>
<dbReference type="GO" id="GO:0046872">
    <property type="term" value="F:metal ion binding"/>
    <property type="evidence" value="ECO:0007669"/>
    <property type="project" value="InterPro"/>
</dbReference>
<dbReference type="InterPro" id="IPR001802">
    <property type="entry name" value="MerP/CopZ"/>
</dbReference>
<reference evidence="2" key="1">
    <citation type="submission" date="2016-10" db="EMBL/GenBank/DDBJ databases">
        <authorList>
            <person name="de Groot N.N."/>
        </authorList>
    </citation>
    <scope>NUCLEOTIDE SEQUENCE</scope>
</reference>
<feature type="domain" description="HMA" evidence="1">
    <location>
        <begin position="28"/>
        <end position="94"/>
    </location>
</feature>
<dbReference type="CDD" id="cd00371">
    <property type="entry name" value="HMA"/>
    <property type="match status" value="1"/>
</dbReference>
<dbReference type="Pfam" id="PF00403">
    <property type="entry name" value="HMA"/>
    <property type="match status" value="1"/>
</dbReference>
<organism evidence="2">
    <name type="scientific">hydrothermal vent metagenome</name>
    <dbReference type="NCBI Taxonomy" id="652676"/>
    <lineage>
        <taxon>unclassified sequences</taxon>
        <taxon>metagenomes</taxon>
        <taxon>ecological metagenomes</taxon>
    </lineage>
</organism>
<dbReference type="SUPFAM" id="SSF55008">
    <property type="entry name" value="HMA, heavy metal-associated domain"/>
    <property type="match status" value="1"/>
</dbReference>
<sequence length="99" mass="10501">MKIMKRICTILLMALFINGSVIAAEKLKLVSLSVPTMNCAMCPITVSKSLMNVQGVQAADASLAKGVVEVSYNGEVANIDALLAATKNAGYPSYLLEQH</sequence>
<dbReference type="Gene3D" id="3.30.70.100">
    <property type="match status" value="1"/>
</dbReference>
<accession>A0A1W1DB44</accession>
<protein>
    <submittedName>
        <fullName evidence="2">Periplasmic mercury(+2) binding protein</fullName>
    </submittedName>
</protein>
<dbReference type="PROSITE" id="PS50846">
    <property type="entry name" value="HMA_2"/>
    <property type="match status" value="1"/>
</dbReference>
<dbReference type="EMBL" id="FPHQ01000233">
    <property type="protein sequence ID" value="SFV77853.1"/>
    <property type="molecule type" value="Genomic_DNA"/>
</dbReference>